<keyword evidence="4" id="KW-1185">Reference proteome</keyword>
<protein>
    <submittedName>
        <fullName evidence="3">Phage tail tape measure protein</fullName>
    </submittedName>
</protein>
<gene>
    <name evidence="3" type="ORF">ACI2JU_01910</name>
</gene>
<dbReference type="EMBL" id="JBJDOT010000002">
    <property type="protein sequence ID" value="MFK3862623.1"/>
    <property type="molecule type" value="Genomic_DNA"/>
</dbReference>
<evidence type="ECO:0000256" key="1">
    <source>
        <dbReference type="SAM" id="Phobius"/>
    </source>
</evidence>
<dbReference type="Proteomes" id="UP001620262">
    <property type="component" value="Unassembled WGS sequence"/>
</dbReference>
<keyword evidence="1" id="KW-0812">Transmembrane</keyword>
<sequence length="599" mass="63230">MSMQQLMFTVGLIDQITKPIAKISHSLNGLTNDYQRGTMKMASGVAGIAASGYALQNALMPAIEMDRVLGEVKSLGVRESALKQLTDSSYDYALKYGKSATEFVSSSYDIQSAIAGLNDADLSAFTMSSNVLAAATKSDAATITNYMGTMYGFFKQQANEMGKSEWVEQITGMTATAVQAFKTTGSEMSSAFTSLGADATSAGIGVNEQMAILGTLQSAMSGSEAGTKYSAFLAGVGKAQGALGLTFMDSNRRMLPMVDILSEIRSKYGDTLDVVEGDELAKAFGSKNAVSAIKLLMTDINGLNQSINSLGQVTGMQKAEEMAMAMTDQSERLSASWYVIRAAWGTAILPVFNNFVGLIADAGTNVVWFTEQFPTLTRWIGYGAVALLGLVAAGGLFTLMMGAGNMAMVAWGVGAMVWAGINTALASGITFLRGAMLALNIVMYANPIGLIVAGIAAAVVAVGALIYYWDDLKASFADISWVNVLLTGLEYAWKAVEILFAPLLWAIEELASLAGIEIDTSFEGIKGLIGLEQVPATQPQANSIPSISAIAPVQSRVERGGITQQISNANQQKSTHVGTVNVYPAKGETNFANLVEMHS</sequence>
<dbReference type="RefSeq" id="WP_404674585.1">
    <property type="nucleotide sequence ID" value="NZ_JBJDOT010000002.1"/>
</dbReference>
<evidence type="ECO:0000313" key="3">
    <source>
        <dbReference type="EMBL" id="MFK3862623.1"/>
    </source>
</evidence>
<feature type="transmembrane region" description="Helical" evidence="1">
    <location>
        <begin position="379"/>
        <end position="401"/>
    </location>
</feature>
<keyword evidence="1" id="KW-1133">Transmembrane helix</keyword>
<evidence type="ECO:0000313" key="4">
    <source>
        <dbReference type="Proteomes" id="UP001620262"/>
    </source>
</evidence>
<feature type="transmembrane region" description="Helical" evidence="1">
    <location>
        <begin position="444"/>
        <end position="469"/>
    </location>
</feature>
<organism evidence="3 4">
    <name type="scientific">Pseudoalteromonas rhizosphaerae</name>
    <dbReference type="NCBI Taxonomy" id="2518973"/>
    <lineage>
        <taxon>Bacteria</taxon>
        <taxon>Pseudomonadati</taxon>
        <taxon>Pseudomonadota</taxon>
        <taxon>Gammaproteobacteria</taxon>
        <taxon>Alteromonadales</taxon>
        <taxon>Pseudoalteromonadaceae</taxon>
        <taxon>Pseudoalteromonas</taxon>
    </lineage>
</organism>
<accession>A0ABW8KS06</accession>
<dbReference type="InterPro" id="IPR010090">
    <property type="entry name" value="Phage_tape_meas"/>
</dbReference>
<evidence type="ECO:0000259" key="2">
    <source>
        <dbReference type="Pfam" id="PF10145"/>
    </source>
</evidence>
<feature type="domain" description="Phage tail tape measure protein" evidence="2">
    <location>
        <begin position="93"/>
        <end position="285"/>
    </location>
</feature>
<proteinExistence type="predicted"/>
<keyword evidence="1" id="KW-0472">Membrane</keyword>
<feature type="transmembrane region" description="Helical" evidence="1">
    <location>
        <begin position="408"/>
        <end position="432"/>
    </location>
</feature>
<comment type="caution">
    <text evidence="3">The sequence shown here is derived from an EMBL/GenBank/DDBJ whole genome shotgun (WGS) entry which is preliminary data.</text>
</comment>
<reference evidence="3 4" key="1">
    <citation type="submission" date="2024-11" db="EMBL/GenBank/DDBJ databases">
        <title>The Natural Products Discovery Center: Release of the First 8490 Sequenced Strains for Exploring Actinobacteria Biosynthetic Diversity.</title>
        <authorList>
            <person name="Kalkreuter E."/>
            <person name="Kautsar S.A."/>
            <person name="Yang D."/>
            <person name="Bader C.D."/>
            <person name="Teijaro C.N."/>
            <person name="Fluegel L."/>
            <person name="Davis C.M."/>
            <person name="Simpson J.R."/>
            <person name="Lauterbach L."/>
            <person name="Steele A.D."/>
            <person name="Gui C."/>
            <person name="Meng S."/>
            <person name="Li G."/>
            <person name="Viehrig K."/>
            <person name="Ye F."/>
            <person name="Su P."/>
            <person name="Kiefer A.F."/>
            <person name="Nichols A."/>
            <person name="Cepeda A.J."/>
            <person name="Yan W."/>
            <person name="Fan B."/>
            <person name="Jiang Y."/>
            <person name="Adhikari A."/>
            <person name="Zheng C.-J."/>
            <person name="Schuster L."/>
            <person name="Cowan T.M."/>
            <person name="Smanski M.J."/>
            <person name="Chevrette M.G."/>
            <person name="De Carvalho L.P.S."/>
            <person name="Shen B."/>
        </authorList>
    </citation>
    <scope>NUCLEOTIDE SEQUENCE [LARGE SCALE GENOMIC DNA]</scope>
    <source>
        <strain evidence="3 4">NPDC078403</strain>
    </source>
</reference>
<name>A0ABW8KS06_9GAMM</name>
<feature type="transmembrane region" description="Helical" evidence="1">
    <location>
        <begin position="338"/>
        <end position="359"/>
    </location>
</feature>
<dbReference type="Pfam" id="PF10145">
    <property type="entry name" value="PhageMin_Tail"/>
    <property type="match status" value="1"/>
</dbReference>